<reference evidence="2 3" key="1">
    <citation type="journal article" date="2019" name="Nat. Ecol. Evol.">
        <title>Megaphylogeny resolves global patterns of mushroom evolution.</title>
        <authorList>
            <person name="Varga T."/>
            <person name="Krizsan K."/>
            <person name="Foldi C."/>
            <person name="Dima B."/>
            <person name="Sanchez-Garcia M."/>
            <person name="Sanchez-Ramirez S."/>
            <person name="Szollosi G.J."/>
            <person name="Szarkandi J.G."/>
            <person name="Papp V."/>
            <person name="Albert L."/>
            <person name="Andreopoulos W."/>
            <person name="Angelini C."/>
            <person name="Antonin V."/>
            <person name="Barry K.W."/>
            <person name="Bougher N.L."/>
            <person name="Buchanan P."/>
            <person name="Buyck B."/>
            <person name="Bense V."/>
            <person name="Catcheside P."/>
            <person name="Chovatia M."/>
            <person name="Cooper J."/>
            <person name="Damon W."/>
            <person name="Desjardin D."/>
            <person name="Finy P."/>
            <person name="Geml J."/>
            <person name="Haridas S."/>
            <person name="Hughes K."/>
            <person name="Justo A."/>
            <person name="Karasinski D."/>
            <person name="Kautmanova I."/>
            <person name="Kiss B."/>
            <person name="Kocsube S."/>
            <person name="Kotiranta H."/>
            <person name="LaButti K.M."/>
            <person name="Lechner B.E."/>
            <person name="Liimatainen K."/>
            <person name="Lipzen A."/>
            <person name="Lukacs Z."/>
            <person name="Mihaltcheva S."/>
            <person name="Morgado L.N."/>
            <person name="Niskanen T."/>
            <person name="Noordeloos M.E."/>
            <person name="Ohm R.A."/>
            <person name="Ortiz-Santana B."/>
            <person name="Ovrebo C."/>
            <person name="Racz N."/>
            <person name="Riley R."/>
            <person name="Savchenko A."/>
            <person name="Shiryaev A."/>
            <person name="Soop K."/>
            <person name="Spirin V."/>
            <person name="Szebenyi C."/>
            <person name="Tomsovsky M."/>
            <person name="Tulloss R.E."/>
            <person name="Uehling J."/>
            <person name="Grigoriev I.V."/>
            <person name="Vagvolgyi C."/>
            <person name="Papp T."/>
            <person name="Martin F.M."/>
            <person name="Miettinen O."/>
            <person name="Hibbett D.S."/>
            <person name="Nagy L.G."/>
        </authorList>
    </citation>
    <scope>NUCLEOTIDE SEQUENCE [LARGE SCALE GENOMIC DNA]</scope>
    <source>
        <strain evidence="2 3">CBS 121175</strain>
    </source>
</reference>
<evidence type="ECO:0000256" key="1">
    <source>
        <dbReference type="SAM" id="MobiDB-lite"/>
    </source>
</evidence>
<feature type="non-terminal residue" evidence="2">
    <location>
        <position position="181"/>
    </location>
</feature>
<evidence type="ECO:0000313" key="3">
    <source>
        <dbReference type="Proteomes" id="UP000307440"/>
    </source>
</evidence>
<accession>A0A5C3K8T8</accession>
<keyword evidence="3" id="KW-1185">Reference proteome</keyword>
<organism evidence="2 3">
    <name type="scientific">Coprinopsis marcescibilis</name>
    <name type="common">Agaric fungus</name>
    <name type="synonym">Psathyrella marcescibilis</name>
    <dbReference type="NCBI Taxonomy" id="230819"/>
    <lineage>
        <taxon>Eukaryota</taxon>
        <taxon>Fungi</taxon>
        <taxon>Dikarya</taxon>
        <taxon>Basidiomycota</taxon>
        <taxon>Agaricomycotina</taxon>
        <taxon>Agaricomycetes</taxon>
        <taxon>Agaricomycetidae</taxon>
        <taxon>Agaricales</taxon>
        <taxon>Agaricineae</taxon>
        <taxon>Psathyrellaceae</taxon>
        <taxon>Coprinopsis</taxon>
    </lineage>
</organism>
<dbReference type="Proteomes" id="UP000307440">
    <property type="component" value="Unassembled WGS sequence"/>
</dbReference>
<name>A0A5C3K8T8_COPMA</name>
<dbReference type="AlphaFoldDB" id="A0A5C3K8T8"/>
<dbReference type="EMBL" id="ML210925">
    <property type="protein sequence ID" value="TFK16351.1"/>
    <property type="molecule type" value="Genomic_DNA"/>
</dbReference>
<sequence length="181" mass="20026">MGYKDAGEGGTRCHGHCTSESMCTQAAACDRRSLKSEDHGCHDDYARSTWSSIRHLVCAQAAPWATRTLESEGHGWMVAVQVKMSSRVRIGKKRHGCYGHCTRSVNLSIDSQTRRHTFSHSQSVISCGHRRGVRGTDAMVTVQAASLSSCARSGLQTRSTSLPCERQKSTRRRSSRDRDEL</sequence>
<evidence type="ECO:0000313" key="2">
    <source>
        <dbReference type="EMBL" id="TFK16351.1"/>
    </source>
</evidence>
<feature type="region of interest" description="Disordered" evidence="1">
    <location>
        <begin position="158"/>
        <end position="181"/>
    </location>
</feature>
<gene>
    <name evidence="2" type="ORF">FA15DRAFT_698780</name>
</gene>
<proteinExistence type="predicted"/>
<protein>
    <submittedName>
        <fullName evidence="2">Uncharacterized protein</fullName>
    </submittedName>
</protein>